<dbReference type="PANTHER" id="PTHR36791">
    <property type="entry name" value="OS03G0363400 PROTEIN"/>
    <property type="match status" value="1"/>
</dbReference>
<accession>W9QIS7</accession>
<evidence type="ECO:0000313" key="2">
    <source>
        <dbReference type="EMBL" id="EXB23436.1"/>
    </source>
</evidence>
<dbReference type="STRING" id="981085.W9QIS7"/>
<name>W9QIS7_9ROSA</name>
<protein>
    <submittedName>
        <fullName evidence="2">Uncharacterized protein</fullName>
    </submittedName>
</protein>
<gene>
    <name evidence="2" type="ORF">L484_005726</name>
</gene>
<evidence type="ECO:0000313" key="3">
    <source>
        <dbReference type="Proteomes" id="UP000030645"/>
    </source>
</evidence>
<dbReference type="InterPro" id="IPR005358">
    <property type="entry name" value="Puta_zinc/iron-chelating_dom"/>
</dbReference>
<reference evidence="3" key="1">
    <citation type="submission" date="2013-01" db="EMBL/GenBank/DDBJ databases">
        <title>Draft Genome Sequence of a Mulberry Tree, Morus notabilis C.K. Schneid.</title>
        <authorList>
            <person name="He N."/>
            <person name="Zhao S."/>
        </authorList>
    </citation>
    <scope>NUCLEOTIDE SEQUENCE</scope>
</reference>
<feature type="compositionally biased region" description="Polar residues" evidence="1">
    <location>
        <begin position="24"/>
        <end position="33"/>
    </location>
</feature>
<dbReference type="AlphaFoldDB" id="W9QIS7"/>
<feature type="region of interest" description="Disordered" evidence="1">
    <location>
        <begin position="152"/>
        <end position="186"/>
    </location>
</feature>
<dbReference type="EMBL" id="KE343319">
    <property type="protein sequence ID" value="EXB23436.1"/>
    <property type="molecule type" value="Genomic_DNA"/>
</dbReference>
<proteinExistence type="predicted"/>
<sequence>MSRAVPMHSLGVVGMAGRRRQTAKTKQNQSQSHVGFGGERKEELWRCTEGCGACCKLNKGPSFATPEEIFHDPSDIHLYRSMIGPDGWCVHYDKTTRKCSIYSDRPYFCHVEPDVFQDLYGISKKKFNKEACSSCRDTIKAIYGSDSKEIDKFNDSKSGGGGQGGSSEKRKAAAGEGGQSEKRVAAAGGRAVADAGWMSDGGRSPAFNMNEGDVIQPSLPWGSYEYERVLTNGNHFPSEVTFYGCPFFNSSGYHQEGSLQAIISSSPCMEEEPGFPTSPWNNTLETESYDGEQQPYEGCRNWPINCNSVFNGCWEHKYGSLGNGSNNNSENMESSNACEEQCGNSSFTRRDDEYAENYPATSDYYPWPCCDSWFAYGQENVSLAYSEEETNVAYERVLRDVGVYEGIFGYWPCLYRRH</sequence>
<evidence type="ECO:0000256" key="1">
    <source>
        <dbReference type="SAM" id="MobiDB-lite"/>
    </source>
</evidence>
<dbReference type="Pfam" id="PF03692">
    <property type="entry name" value="CxxCxxCC"/>
    <property type="match status" value="1"/>
</dbReference>
<organism evidence="2 3">
    <name type="scientific">Morus notabilis</name>
    <dbReference type="NCBI Taxonomy" id="981085"/>
    <lineage>
        <taxon>Eukaryota</taxon>
        <taxon>Viridiplantae</taxon>
        <taxon>Streptophyta</taxon>
        <taxon>Embryophyta</taxon>
        <taxon>Tracheophyta</taxon>
        <taxon>Spermatophyta</taxon>
        <taxon>Magnoliopsida</taxon>
        <taxon>eudicotyledons</taxon>
        <taxon>Gunneridae</taxon>
        <taxon>Pentapetalae</taxon>
        <taxon>rosids</taxon>
        <taxon>fabids</taxon>
        <taxon>Rosales</taxon>
        <taxon>Moraceae</taxon>
        <taxon>Moreae</taxon>
        <taxon>Morus</taxon>
    </lineage>
</organism>
<feature type="compositionally biased region" description="Basic and acidic residues" evidence="1">
    <location>
        <begin position="167"/>
        <end position="184"/>
    </location>
</feature>
<dbReference type="eggNOG" id="ENOG502RZ66">
    <property type="taxonomic scope" value="Eukaryota"/>
</dbReference>
<dbReference type="PANTHER" id="PTHR36791:SF2">
    <property type="entry name" value="OS03G0363400 PROTEIN"/>
    <property type="match status" value="1"/>
</dbReference>
<feature type="region of interest" description="Disordered" evidence="1">
    <location>
        <begin position="1"/>
        <end position="37"/>
    </location>
</feature>
<dbReference type="Proteomes" id="UP000030645">
    <property type="component" value="Unassembled WGS sequence"/>
</dbReference>
<keyword evidence="3" id="KW-1185">Reference proteome</keyword>